<evidence type="ECO:0000256" key="1">
    <source>
        <dbReference type="SAM" id="MobiDB-lite"/>
    </source>
</evidence>
<comment type="caution">
    <text evidence="3">The sequence shown here is derived from an EMBL/GenBank/DDBJ whole genome shotgun (WGS) entry which is preliminary data.</text>
</comment>
<sequence>MAKVTEDSIQVSLPFAVPLLGIPEPTTISVNKANLQLLVRIIVGVCAFLLFWPKIKGAFGFAARDMEQETKDIQERIAKLEHEREQKQGQKSYAVATGPGGSEPATPAKATGGKEKGGAKRRKA</sequence>
<keyword evidence="2" id="KW-1133">Transmembrane helix</keyword>
<feature type="transmembrane region" description="Helical" evidence="2">
    <location>
        <begin position="33"/>
        <end position="52"/>
    </location>
</feature>
<dbReference type="Proteomes" id="UP001316803">
    <property type="component" value="Unassembled WGS sequence"/>
</dbReference>
<proteinExistence type="predicted"/>
<evidence type="ECO:0000313" key="4">
    <source>
        <dbReference type="Proteomes" id="UP001316803"/>
    </source>
</evidence>
<dbReference type="EMBL" id="JAKLMC020000017">
    <property type="protein sequence ID" value="KAK5952084.1"/>
    <property type="molecule type" value="Genomic_DNA"/>
</dbReference>
<keyword evidence="2" id="KW-0472">Membrane</keyword>
<dbReference type="AlphaFoldDB" id="A0AAN8I4S4"/>
<evidence type="ECO:0000256" key="2">
    <source>
        <dbReference type="SAM" id="Phobius"/>
    </source>
</evidence>
<reference evidence="3 4" key="1">
    <citation type="submission" date="2022-12" db="EMBL/GenBank/DDBJ databases">
        <title>Genomic features and morphological characterization of a novel Knufia sp. strain isolated from spacecraft assembly facility.</title>
        <authorList>
            <person name="Teixeira M."/>
            <person name="Chander A.M."/>
            <person name="Stajich J.E."/>
            <person name="Venkateswaran K."/>
        </authorList>
    </citation>
    <scope>NUCLEOTIDE SEQUENCE [LARGE SCALE GENOMIC DNA]</scope>
    <source>
        <strain evidence="3 4">FJI-L2-BK-P2</strain>
    </source>
</reference>
<keyword evidence="4" id="KW-1185">Reference proteome</keyword>
<keyword evidence="2" id="KW-0812">Transmembrane</keyword>
<organism evidence="3 4">
    <name type="scientific">Knufia fluminis</name>
    <dbReference type="NCBI Taxonomy" id="191047"/>
    <lineage>
        <taxon>Eukaryota</taxon>
        <taxon>Fungi</taxon>
        <taxon>Dikarya</taxon>
        <taxon>Ascomycota</taxon>
        <taxon>Pezizomycotina</taxon>
        <taxon>Eurotiomycetes</taxon>
        <taxon>Chaetothyriomycetidae</taxon>
        <taxon>Chaetothyriales</taxon>
        <taxon>Trichomeriaceae</taxon>
        <taxon>Knufia</taxon>
    </lineage>
</organism>
<evidence type="ECO:0000313" key="3">
    <source>
        <dbReference type="EMBL" id="KAK5952084.1"/>
    </source>
</evidence>
<gene>
    <name evidence="3" type="ORF">OHC33_006971</name>
</gene>
<name>A0AAN8I4S4_9EURO</name>
<feature type="region of interest" description="Disordered" evidence="1">
    <location>
        <begin position="82"/>
        <end position="124"/>
    </location>
</feature>
<accession>A0AAN8I4S4</accession>
<protein>
    <submittedName>
        <fullName evidence="3">Uncharacterized protein</fullName>
    </submittedName>
</protein>